<dbReference type="GO" id="GO:0006270">
    <property type="term" value="P:DNA replication initiation"/>
    <property type="evidence" value="ECO:0007669"/>
    <property type="project" value="TreeGrafter"/>
</dbReference>
<dbReference type="Proteomes" id="UP000032336">
    <property type="component" value="Unassembled WGS sequence"/>
</dbReference>
<gene>
    <name evidence="5" type="primary">priA1</name>
    <name evidence="5" type="ORF">FEAC_19470</name>
</gene>
<evidence type="ECO:0000313" key="6">
    <source>
        <dbReference type="Proteomes" id="UP000032336"/>
    </source>
</evidence>
<evidence type="ECO:0000256" key="1">
    <source>
        <dbReference type="ARBA" id="ARBA00022741"/>
    </source>
</evidence>
<dbReference type="OrthoDB" id="3177118at2"/>
<dbReference type="InterPro" id="IPR041222">
    <property type="entry name" value="PriA_3primeBD"/>
</dbReference>
<keyword evidence="6" id="KW-1185">Reference proteome</keyword>
<dbReference type="EMBL" id="JXUW01000018">
    <property type="protein sequence ID" value="KJE76337.1"/>
    <property type="molecule type" value="Genomic_DNA"/>
</dbReference>
<dbReference type="Pfam" id="PF17764">
    <property type="entry name" value="PriA_3primeBD"/>
    <property type="match status" value="1"/>
</dbReference>
<sequence>MASNVVVDVVVEIVGRPGPYRYRWPESLGTPRLGDEIIVPLQTRRIAAWVISISTEDESPELKEVIRCRRRAVHGGLIQLAMLASRWYVCSPVYFLRKTRSPRVRDAALVSVDRAVGRPAHDGDGVQSGNEVVVSNENTRDRVRNAATSDGYAHGEEESWWPPRLAPLDLIWHSMGVSSVETAAGYVRDHPHSAGIVICPTSRQRERLLLALTQAGLQAGDAETDWVEIANGTVKVVVGSRFGAFAPLSEVDYLLVLDPADPSMREQSTPCADGLEVARLRASIEGIRVTVVTAAPPLAVAAHARVYREPFGVESGRWPRFDLVRLAELDPNRGIVGAILDRGLGRDRSRRLAVILPSAGWRGWLRCQACHALQRCPNCNVQLAPLNLDVSHPGLSERLALVRHGMVADAMHCPSCSERFPLRCLKCASRKVAATALSATRVHALLAGAVTAKVELVGGDSDPAPDWQVVVGGYGLLDRIEETSVVALLNVEHFHGVSSLEGLALALYYCNRAASISEQVLVLTDGSDDHLLTGLESRNLRALYRRELASRQRLGLPPSKVIARVDGVRARELVDAQPAALFDGIEVITESDSSCLFVANDSLELHERLAQGTWPTDSRLCRFSFDPVEL</sequence>
<dbReference type="PANTHER" id="PTHR30580:SF0">
    <property type="entry name" value="PRIMOSOMAL PROTEIN N"/>
    <property type="match status" value="1"/>
</dbReference>
<keyword evidence="3" id="KW-0238">DNA-binding</keyword>
<dbReference type="InterPro" id="IPR027417">
    <property type="entry name" value="P-loop_NTPase"/>
</dbReference>
<dbReference type="GO" id="GO:0006310">
    <property type="term" value="P:DNA recombination"/>
    <property type="evidence" value="ECO:0007669"/>
    <property type="project" value="TreeGrafter"/>
</dbReference>
<dbReference type="RefSeq" id="WP_035390340.1">
    <property type="nucleotide sequence ID" value="NZ_JQKF01000023.1"/>
</dbReference>
<reference evidence="5 6" key="1">
    <citation type="submission" date="2015-01" db="EMBL/GenBank/DDBJ databases">
        <title>Draft genome of the acidophilic iron oxidizer Ferrimicrobium acidiphilum strain T23.</title>
        <authorList>
            <person name="Poehlein A."/>
            <person name="Eisen S."/>
            <person name="Schloemann M."/>
            <person name="Johnson B.D."/>
            <person name="Daniel R."/>
            <person name="Muehling M."/>
        </authorList>
    </citation>
    <scope>NUCLEOTIDE SEQUENCE [LARGE SCALE GENOMIC DNA]</scope>
    <source>
        <strain evidence="5 6">T23</strain>
    </source>
</reference>
<dbReference type="GO" id="GO:0003677">
    <property type="term" value="F:DNA binding"/>
    <property type="evidence" value="ECO:0007669"/>
    <property type="project" value="UniProtKB-KW"/>
</dbReference>
<keyword evidence="1" id="KW-0547">Nucleotide-binding</keyword>
<protein>
    <submittedName>
        <fullName evidence="5">Primosomal protein N</fullName>
    </submittedName>
</protein>
<dbReference type="GeneID" id="78373069"/>
<evidence type="ECO:0000313" key="5">
    <source>
        <dbReference type="EMBL" id="KJE76337.1"/>
    </source>
</evidence>
<feature type="domain" description="Primosomal protein N' 3' DNA-binding" evidence="4">
    <location>
        <begin position="9"/>
        <end position="96"/>
    </location>
</feature>
<name>A0A0D8FVR5_9ACTN</name>
<proteinExistence type="predicted"/>
<dbReference type="GO" id="GO:0006302">
    <property type="term" value="P:double-strand break repair"/>
    <property type="evidence" value="ECO:0007669"/>
    <property type="project" value="TreeGrafter"/>
</dbReference>
<dbReference type="GO" id="GO:0005524">
    <property type="term" value="F:ATP binding"/>
    <property type="evidence" value="ECO:0007669"/>
    <property type="project" value="UniProtKB-KW"/>
</dbReference>
<evidence type="ECO:0000256" key="3">
    <source>
        <dbReference type="ARBA" id="ARBA00023125"/>
    </source>
</evidence>
<evidence type="ECO:0000259" key="4">
    <source>
        <dbReference type="Pfam" id="PF17764"/>
    </source>
</evidence>
<dbReference type="GO" id="GO:0043138">
    <property type="term" value="F:3'-5' DNA helicase activity"/>
    <property type="evidence" value="ECO:0007669"/>
    <property type="project" value="TreeGrafter"/>
</dbReference>
<dbReference type="Gene3D" id="3.40.50.300">
    <property type="entry name" value="P-loop containing nucleotide triphosphate hydrolases"/>
    <property type="match status" value="1"/>
</dbReference>
<evidence type="ECO:0000256" key="2">
    <source>
        <dbReference type="ARBA" id="ARBA00022840"/>
    </source>
</evidence>
<dbReference type="AlphaFoldDB" id="A0A0D8FVR5"/>
<accession>A0A0D8FVR5</accession>
<keyword evidence="2" id="KW-0067">ATP-binding</keyword>
<dbReference type="PANTHER" id="PTHR30580">
    <property type="entry name" value="PRIMOSOMAL PROTEIN N"/>
    <property type="match status" value="1"/>
</dbReference>
<dbReference type="InterPro" id="IPR042115">
    <property type="entry name" value="PriA_3primeBD_sf"/>
</dbReference>
<dbReference type="STRING" id="1121877.FEAC_19470"/>
<dbReference type="Gene3D" id="3.40.1440.60">
    <property type="entry name" value="PriA, 3(prime) DNA-binding domain"/>
    <property type="match status" value="1"/>
</dbReference>
<comment type="caution">
    <text evidence="5">The sequence shown here is derived from an EMBL/GenBank/DDBJ whole genome shotgun (WGS) entry which is preliminary data.</text>
</comment>
<organism evidence="5 6">
    <name type="scientific">Ferrimicrobium acidiphilum DSM 19497</name>
    <dbReference type="NCBI Taxonomy" id="1121877"/>
    <lineage>
        <taxon>Bacteria</taxon>
        <taxon>Bacillati</taxon>
        <taxon>Actinomycetota</taxon>
        <taxon>Acidimicrobiia</taxon>
        <taxon>Acidimicrobiales</taxon>
        <taxon>Acidimicrobiaceae</taxon>
        <taxon>Ferrimicrobium</taxon>
    </lineage>
</organism>
<dbReference type="eggNOG" id="COG1198">
    <property type="taxonomic scope" value="Bacteria"/>
</dbReference>